<dbReference type="OrthoDB" id="193787at2759"/>
<dbReference type="Gene3D" id="2.20.70.10">
    <property type="match status" value="1"/>
</dbReference>
<keyword evidence="3" id="KW-0732">Signal</keyword>
<comment type="caution">
    <text evidence="5">The sequence shown here is derived from an EMBL/GenBank/DDBJ whole genome shotgun (WGS) entry which is preliminary data.</text>
</comment>
<feature type="region of interest" description="Disordered" evidence="1">
    <location>
        <begin position="77"/>
        <end position="105"/>
    </location>
</feature>
<keyword evidence="2" id="KW-1133">Transmembrane helix</keyword>
<dbReference type="AlphaFoldDB" id="A0A9W7EF87"/>
<evidence type="ECO:0000259" key="4">
    <source>
        <dbReference type="PROSITE" id="PS50020"/>
    </source>
</evidence>
<dbReference type="Proteomes" id="UP001165085">
    <property type="component" value="Unassembled WGS sequence"/>
</dbReference>
<dbReference type="Pfam" id="PF00397">
    <property type="entry name" value="WW"/>
    <property type="match status" value="1"/>
</dbReference>
<dbReference type="CDD" id="cd00201">
    <property type="entry name" value="WW"/>
    <property type="match status" value="1"/>
</dbReference>
<name>A0A9W7EF87_9STRA</name>
<evidence type="ECO:0000313" key="6">
    <source>
        <dbReference type="Proteomes" id="UP001165085"/>
    </source>
</evidence>
<dbReference type="EMBL" id="BRXY01000193">
    <property type="protein sequence ID" value="GMH75845.1"/>
    <property type="molecule type" value="Genomic_DNA"/>
</dbReference>
<evidence type="ECO:0000256" key="3">
    <source>
        <dbReference type="SAM" id="SignalP"/>
    </source>
</evidence>
<sequence length="536" mass="61325">MFPLTHLCLLGLLVVTLASLCAAKTSNPPLFKRPKYFFVFGERRSGASYLSELIRSNVSPHELVDCNILKHGVDTERSRHGPLHHEMHSAARRPDTHDLPNLDSSRAPTFPREAVVSSKSLEMMQCPVEETLFIYVTKNPYSWVNSMTSRSYNNAAPRRSTIRTVINSRWNNNYENYRGGILEMRYDKMKAALKLKDMPGVRHFQHVKYEDFLENARNSLTDLLQKFDIPQSKEYKGVYYATRGEKMTEKGLVKADHIGEKFKKFTHYVEGKYLDLYDVKLMDEVTGKMNVELESRVGYKVPPEGFHKSKEKLIKLPEGFFGKLSHFGFSLIWWIVFPLTIILACLTPVAVWLAHSSEAEEVVERGDGVTVEQEEERRRGLNEANNVGAGHGGVLQEGWFEAVDVDSGRPYYFHRATRQVTWEKPVVKAPQTNERYKKTDEFDEVAFNDALHAVSTEKARDRLPLNATREQKEQLTAEISADLRRRYIKNALKQQREAEAAGVGGVGGGEQQRPDSVNDDDWEYVKQQDMMMHGVS</sequence>
<dbReference type="Gene3D" id="3.40.50.300">
    <property type="entry name" value="P-loop containing nucleotide triphosphate hydrolases"/>
    <property type="match status" value="1"/>
</dbReference>
<reference evidence="6" key="1">
    <citation type="journal article" date="2023" name="Commun. Biol.">
        <title>Genome analysis of Parmales, the sister group of diatoms, reveals the evolutionary specialization of diatoms from phago-mixotrophs to photoautotrophs.</title>
        <authorList>
            <person name="Ban H."/>
            <person name="Sato S."/>
            <person name="Yoshikawa S."/>
            <person name="Yamada K."/>
            <person name="Nakamura Y."/>
            <person name="Ichinomiya M."/>
            <person name="Sato N."/>
            <person name="Blanc-Mathieu R."/>
            <person name="Endo H."/>
            <person name="Kuwata A."/>
            <person name="Ogata H."/>
        </authorList>
    </citation>
    <scope>NUCLEOTIDE SEQUENCE [LARGE SCALE GENOMIC DNA]</scope>
    <source>
        <strain evidence="6">NIES 3701</strain>
    </source>
</reference>
<proteinExistence type="predicted"/>
<dbReference type="SUPFAM" id="SSF51045">
    <property type="entry name" value="WW domain"/>
    <property type="match status" value="1"/>
</dbReference>
<protein>
    <recommendedName>
        <fullName evidence="4">WW domain-containing protein</fullName>
    </recommendedName>
</protein>
<accession>A0A9W7EF87</accession>
<keyword evidence="2" id="KW-0812">Transmembrane</keyword>
<keyword evidence="2" id="KW-0472">Membrane</keyword>
<gene>
    <name evidence="5" type="ORF">TrST_g15</name>
</gene>
<evidence type="ECO:0000256" key="1">
    <source>
        <dbReference type="SAM" id="MobiDB-lite"/>
    </source>
</evidence>
<dbReference type="InterPro" id="IPR036020">
    <property type="entry name" value="WW_dom_sf"/>
</dbReference>
<feature type="signal peptide" evidence="3">
    <location>
        <begin position="1"/>
        <end position="23"/>
    </location>
</feature>
<dbReference type="SMART" id="SM00456">
    <property type="entry name" value="WW"/>
    <property type="match status" value="1"/>
</dbReference>
<keyword evidence="6" id="KW-1185">Reference proteome</keyword>
<feature type="transmembrane region" description="Helical" evidence="2">
    <location>
        <begin position="331"/>
        <end position="354"/>
    </location>
</feature>
<evidence type="ECO:0000256" key="2">
    <source>
        <dbReference type="SAM" id="Phobius"/>
    </source>
</evidence>
<feature type="region of interest" description="Disordered" evidence="1">
    <location>
        <begin position="498"/>
        <end position="521"/>
    </location>
</feature>
<feature type="domain" description="WW" evidence="4">
    <location>
        <begin position="393"/>
        <end position="427"/>
    </location>
</feature>
<organism evidence="5 6">
    <name type="scientific">Triparma strigata</name>
    <dbReference type="NCBI Taxonomy" id="1606541"/>
    <lineage>
        <taxon>Eukaryota</taxon>
        <taxon>Sar</taxon>
        <taxon>Stramenopiles</taxon>
        <taxon>Ochrophyta</taxon>
        <taxon>Bolidophyceae</taxon>
        <taxon>Parmales</taxon>
        <taxon>Triparmaceae</taxon>
        <taxon>Triparma</taxon>
    </lineage>
</organism>
<dbReference type="InterPro" id="IPR001202">
    <property type="entry name" value="WW_dom"/>
</dbReference>
<feature type="compositionally biased region" description="Basic and acidic residues" evidence="1">
    <location>
        <begin position="77"/>
        <end position="100"/>
    </location>
</feature>
<dbReference type="InterPro" id="IPR027417">
    <property type="entry name" value="P-loop_NTPase"/>
</dbReference>
<evidence type="ECO:0000313" key="5">
    <source>
        <dbReference type="EMBL" id="GMH75845.1"/>
    </source>
</evidence>
<dbReference type="PROSITE" id="PS50020">
    <property type="entry name" value="WW_DOMAIN_2"/>
    <property type="match status" value="1"/>
</dbReference>
<dbReference type="SUPFAM" id="SSF52540">
    <property type="entry name" value="P-loop containing nucleoside triphosphate hydrolases"/>
    <property type="match status" value="1"/>
</dbReference>
<feature type="chain" id="PRO_5040997621" description="WW domain-containing protein" evidence="3">
    <location>
        <begin position="24"/>
        <end position="536"/>
    </location>
</feature>